<name>A0ABS3N2X2_9BACI</name>
<dbReference type="RefSeq" id="WP_207978830.1">
    <property type="nucleotide sequence ID" value="NZ_JAGDEL010000008.1"/>
</dbReference>
<accession>A0ABS3N2X2</accession>
<organism evidence="2 3">
    <name type="scientific">Metabacillus bambusae</name>
    <dbReference type="NCBI Taxonomy" id="2795218"/>
    <lineage>
        <taxon>Bacteria</taxon>
        <taxon>Bacillati</taxon>
        <taxon>Bacillota</taxon>
        <taxon>Bacilli</taxon>
        <taxon>Bacillales</taxon>
        <taxon>Bacillaceae</taxon>
        <taxon>Metabacillus</taxon>
    </lineage>
</organism>
<dbReference type="SUPFAM" id="SSF55729">
    <property type="entry name" value="Acyl-CoA N-acyltransferases (Nat)"/>
    <property type="match status" value="1"/>
</dbReference>
<dbReference type="Pfam" id="PF13508">
    <property type="entry name" value="Acetyltransf_7"/>
    <property type="match status" value="1"/>
</dbReference>
<reference evidence="2 3" key="1">
    <citation type="submission" date="2021-03" db="EMBL/GenBank/DDBJ databases">
        <title>Whole genome sequence of Metabacillus bambusae BG109.</title>
        <authorList>
            <person name="Jeong J.W."/>
        </authorList>
    </citation>
    <scope>NUCLEOTIDE SEQUENCE [LARGE SCALE GENOMIC DNA]</scope>
    <source>
        <strain evidence="2 3">BG109</strain>
    </source>
</reference>
<keyword evidence="3" id="KW-1185">Reference proteome</keyword>
<dbReference type="PROSITE" id="PS51186">
    <property type="entry name" value="GNAT"/>
    <property type="match status" value="1"/>
</dbReference>
<evidence type="ECO:0000313" key="2">
    <source>
        <dbReference type="EMBL" id="MBO1512612.1"/>
    </source>
</evidence>
<feature type="domain" description="N-acetyltransferase" evidence="1">
    <location>
        <begin position="1"/>
        <end position="71"/>
    </location>
</feature>
<proteinExistence type="predicted"/>
<gene>
    <name evidence="2" type="ORF">I7822_13130</name>
</gene>
<dbReference type="EMBL" id="JAGDEL010000008">
    <property type="protein sequence ID" value="MBO1512612.1"/>
    <property type="molecule type" value="Genomic_DNA"/>
</dbReference>
<evidence type="ECO:0000313" key="3">
    <source>
        <dbReference type="Proteomes" id="UP000663981"/>
    </source>
</evidence>
<evidence type="ECO:0000259" key="1">
    <source>
        <dbReference type="PROSITE" id="PS51186"/>
    </source>
</evidence>
<protein>
    <submittedName>
        <fullName evidence="2">GNAT family N-acetyltransferase</fullName>
    </submittedName>
</protein>
<dbReference type="InterPro" id="IPR000182">
    <property type="entry name" value="GNAT_dom"/>
</dbReference>
<dbReference type="InterPro" id="IPR016181">
    <property type="entry name" value="Acyl_CoA_acyltransferase"/>
</dbReference>
<dbReference type="CDD" id="cd04301">
    <property type="entry name" value="NAT_SF"/>
    <property type="match status" value="1"/>
</dbReference>
<comment type="caution">
    <text evidence="2">The sequence shown here is derived from an EMBL/GenBank/DDBJ whole genome shotgun (WGS) entry which is preliminary data.</text>
</comment>
<dbReference type="Gene3D" id="3.40.630.30">
    <property type="match status" value="1"/>
</dbReference>
<dbReference type="Proteomes" id="UP000663981">
    <property type="component" value="Unassembled WGS sequence"/>
</dbReference>
<sequence length="71" mass="8244">MGRDLGIYELYVIEEFRGKGISKQLMRIAFNHQRQAGYSEVRLSAYAKIQAIKLYEKMGFNIRTVTMSLPL</sequence>